<feature type="compositionally biased region" description="Low complexity" evidence="1">
    <location>
        <begin position="1"/>
        <end position="19"/>
    </location>
</feature>
<sequence>MTRARGTPPTGPTPAARSATARHGRRGNACPNSAHRRGPPPSGAGAACASAPAVAQVQSARTRTLQQSGGATRRPARGGGRAGGLDGAGDDACCCGAGGLVGACSAAAGAVVHGCMPLCRPGHMLMRYCIVSVSVLLAEQQQEEALSGRRDRGLLGLNGERSNRKEFFGCIARMGCVQPDETSEHSAGSQGRGGRTCCKLQFDAALTMFRVVEARRGPLATKNKIPSTEVQARAVVLGR</sequence>
<accession>A0A2T7F913</accession>
<reference evidence="2 3" key="1">
    <citation type="submission" date="2018-04" db="EMBL/GenBank/DDBJ databases">
        <title>WGS assembly of Panicum hallii var. hallii HAL2.</title>
        <authorList>
            <person name="Lovell J."/>
            <person name="Jenkins J."/>
            <person name="Lowry D."/>
            <person name="Mamidi S."/>
            <person name="Sreedasyam A."/>
            <person name="Weng X."/>
            <person name="Barry K."/>
            <person name="Bonette J."/>
            <person name="Campitelli B."/>
            <person name="Daum C."/>
            <person name="Gordon S."/>
            <person name="Gould B."/>
            <person name="Lipzen A."/>
            <person name="MacQueen A."/>
            <person name="Palacio-Mejia J."/>
            <person name="Plott C."/>
            <person name="Shakirov E."/>
            <person name="Shu S."/>
            <person name="Yoshinaga Y."/>
            <person name="Zane M."/>
            <person name="Rokhsar D."/>
            <person name="Grimwood J."/>
            <person name="Schmutz J."/>
            <person name="Juenger T."/>
        </authorList>
    </citation>
    <scope>NUCLEOTIDE SEQUENCE [LARGE SCALE GENOMIC DNA]</scope>
    <source>
        <strain evidence="3">cv. HAL2</strain>
    </source>
</reference>
<evidence type="ECO:0000313" key="2">
    <source>
        <dbReference type="EMBL" id="PUZ76567.1"/>
    </source>
</evidence>
<dbReference type="Proteomes" id="UP000244336">
    <property type="component" value="Chromosome 1"/>
</dbReference>
<dbReference type="Gramene" id="PUZ76567">
    <property type="protein sequence ID" value="PUZ76567"/>
    <property type="gene ID" value="GQ55_1G301500"/>
</dbReference>
<dbReference type="AlphaFoldDB" id="A0A2T7F913"/>
<keyword evidence="3" id="KW-1185">Reference proteome</keyword>
<name>A0A2T7F913_9POAL</name>
<proteinExistence type="predicted"/>
<gene>
    <name evidence="2" type="ORF">GQ55_1G301500</name>
</gene>
<protein>
    <submittedName>
        <fullName evidence="2">Uncharacterized protein</fullName>
    </submittedName>
</protein>
<dbReference type="EMBL" id="CM009749">
    <property type="protein sequence ID" value="PUZ76567.1"/>
    <property type="molecule type" value="Genomic_DNA"/>
</dbReference>
<feature type="compositionally biased region" description="Low complexity" evidence="1">
    <location>
        <begin position="43"/>
        <end position="60"/>
    </location>
</feature>
<organism evidence="2 3">
    <name type="scientific">Panicum hallii var. hallii</name>
    <dbReference type="NCBI Taxonomy" id="1504633"/>
    <lineage>
        <taxon>Eukaryota</taxon>
        <taxon>Viridiplantae</taxon>
        <taxon>Streptophyta</taxon>
        <taxon>Embryophyta</taxon>
        <taxon>Tracheophyta</taxon>
        <taxon>Spermatophyta</taxon>
        <taxon>Magnoliopsida</taxon>
        <taxon>Liliopsida</taxon>
        <taxon>Poales</taxon>
        <taxon>Poaceae</taxon>
        <taxon>PACMAD clade</taxon>
        <taxon>Panicoideae</taxon>
        <taxon>Panicodae</taxon>
        <taxon>Paniceae</taxon>
        <taxon>Panicinae</taxon>
        <taxon>Panicum</taxon>
        <taxon>Panicum sect. Panicum</taxon>
    </lineage>
</organism>
<feature type="region of interest" description="Disordered" evidence="1">
    <location>
        <begin position="1"/>
        <end position="83"/>
    </location>
</feature>
<evidence type="ECO:0000313" key="3">
    <source>
        <dbReference type="Proteomes" id="UP000244336"/>
    </source>
</evidence>
<evidence type="ECO:0000256" key="1">
    <source>
        <dbReference type="SAM" id="MobiDB-lite"/>
    </source>
</evidence>